<gene>
    <name evidence="1" type="ORF">V7x_33710</name>
</gene>
<organism evidence="1 2">
    <name type="scientific">Crateriforma conspicua</name>
    <dbReference type="NCBI Taxonomy" id="2527996"/>
    <lineage>
        <taxon>Bacteria</taxon>
        <taxon>Pseudomonadati</taxon>
        <taxon>Planctomycetota</taxon>
        <taxon>Planctomycetia</taxon>
        <taxon>Planctomycetales</taxon>
        <taxon>Planctomycetaceae</taxon>
        <taxon>Crateriforma</taxon>
    </lineage>
</organism>
<accession>A0A5C6FMU7</accession>
<proteinExistence type="predicted"/>
<dbReference type="EMBL" id="SJPZ01000002">
    <property type="protein sequence ID" value="TWU61683.1"/>
    <property type="molecule type" value="Genomic_DNA"/>
</dbReference>
<sequence>MNAIRMIRSHRMRAPRRPGCLAPSRPWIRCPLLIGAPALILIGCNESSLPPVPDLAETPSAVAQTEADQMVASPSDHANANATGQAMIESGLATYGLSPLTSEQIESLSIGDVMQRVHESKAYREWLKPPVDPDLGRLVVRMYRHLASQVPPKGDPLEFQTRAGELADAAEAVLQQGDEALPRFRRAVNCNSCHARHR</sequence>
<name>A0A5C6FMU7_9PLAN</name>
<evidence type="ECO:0000313" key="2">
    <source>
        <dbReference type="Proteomes" id="UP000316476"/>
    </source>
</evidence>
<dbReference type="Proteomes" id="UP000316476">
    <property type="component" value="Unassembled WGS sequence"/>
</dbReference>
<dbReference type="AlphaFoldDB" id="A0A5C6FMU7"/>
<reference evidence="1 2" key="1">
    <citation type="submission" date="2019-02" db="EMBL/GenBank/DDBJ databases">
        <title>Deep-cultivation of Planctomycetes and their phenomic and genomic characterization uncovers novel biology.</title>
        <authorList>
            <person name="Wiegand S."/>
            <person name="Jogler M."/>
            <person name="Boedeker C."/>
            <person name="Pinto D."/>
            <person name="Vollmers J."/>
            <person name="Rivas-Marin E."/>
            <person name="Kohn T."/>
            <person name="Peeters S.H."/>
            <person name="Heuer A."/>
            <person name="Rast P."/>
            <person name="Oberbeckmann S."/>
            <person name="Bunk B."/>
            <person name="Jeske O."/>
            <person name="Meyerdierks A."/>
            <person name="Storesund J.E."/>
            <person name="Kallscheuer N."/>
            <person name="Luecker S."/>
            <person name="Lage O.M."/>
            <person name="Pohl T."/>
            <person name="Merkel B.J."/>
            <person name="Hornburger P."/>
            <person name="Mueller R.-W."/>
            <person name="Bruemmer F."/>
            <person name="Labrenz M."/>
            <person name="Spormann A.M."/>
            <person name="Op Den Camp H."/>
            <person name="Overmann J."/>
            <person name="Amann R."/>
            <person name="Jetten M.S.M."/>
            <person name="Mascher T."/>
            <person name="Medema M.H."/>
            <person name="Devos D.P."/>
            <person name="Kaster A.-K."/>
            <person name="Ovreas L."/>
            <person name="Rohde M."/>
            <person name="Galperin M.Y."/>
            <person name="Jogler C."/>
        </authorList>
    </citation>
    <scope>NUCLEOTIDE SEQUENCE [LARGE SCALE GENOMIC DNA]</scope>
    <source>
        <strain evidence="1 2">V7</strain>
    </source>
</reference>
<comment type="caution">
    <text evidence="1">The sequence shown here is derived from an EMBL/GenBank/DDBJ whole genome shotgun (WGS) entry which is preliminary data.</text>
</comment>
<protein>
    <submittedName>
        <fullName evidence="1">Uncharacterized protein</fullName>
    </submittedName>
</protein>
<evidence type="ECO:0000313" key="1">
    <source>
        <dbReference type="EMBL" id="TWU61683.1"/>
    </source>
</evidence>